<evidence type="ECO:0000313" key="1">
    <source>
        <dbReference type="EMBL" id="KAF3435591.1"/>
    </source>
</evidence>
<evidence type="ECO:0000313" key="2">
    <source>
        <dbReference type="Proteomes" id="UP000796880"/>
    </source>
</evidence>
<keyword evidence="2" id="KW-1185">Reference proteome</keyword>
<accession>A0A8K0DRZ5</accession>
<comment type="caution">
    <text evidence="1">The sequence shown here is derived from an EMBL/GenBank/DDBJ whole genome shotgun (WGS) entry which is preliminary data.</text>
</comment>
<gene>
    <name evidence="1" type="ORF">FNV43_RR22682</name>
</gene>
<proteinExistence type="predicted"/>
<organism evidence="1 2">
    <name type="scientific">Rhamnella rubrinervis</name>
    <dbReference type="NCBI Taxonomy" id="2594499"/>
    <lineage>
        <taxon>Eukaryota</taxon>
        <taxon>Viridiplantae</taxon>
        <taxon>Streptophyta</taxon>
        <taxon>Embryophyta</taxon>
        <taxon>Tracheophyta</taxon>
        <taxon>Spermatophyta</taxon>
        <taxon>Magnoliopsida</taxon>
        <taxon>eudicotyledons</taxon>
        <taxon>Gunneridae</taxon>
        <taxon>Pentapetalae</taxon>
        <taxon>rosids</taxon>
        <taxon>fabids</taxon>
        <taxon>Rosales</taxon>
        <taxon>Rhamnaceae</taxon>
        <taxon>rhamnoid group</taxon>
        <taxon>Rhamneae</taxon>
        <taxon>Rhamnella</taxon>
    </lineage>
</organism>
<reference evidence="1" key="1">
    <citation type="submission" date="2020-03" db="EMBL/GenBank/DDBJ databases">
        <title>A high-quality chromosome-level genome assembly of a woody plant with both climbing and erect habits, Rhamnella rubrinervis.</title>
        <authorList>
            <person name="Lu Z."/>
            <person name="Yang Y."/>
            <person name="Zhu X."/>
            <person name="Sun Y."/>
        </authorList>
    </citation>
    <scope>NUCLEOTIDE SEQUENCE</scope>
    <source>
        <strain evidence="1">BYM</strain>
        <tissue evidence="1">Leaf</tissue>
    </source>
</reference>
<dbReference type="EMBL" id="VOIH02000010">
    <property type="protein sequence ID" value="KAF3435591.1"/>
    <property type="molecule type" value="Genomic_DNA"/>
</dbReference>
<name>A0A8K0DRZ5_9ROSA</name>
<sequence>MPPFGDTPDLNEELPPKDRLRMRGPEVLLFTSQIDFRVMEAAGLLPIDTHGASLVRNGPGPLRFLKFMPTRISNPSLLSIWDLEVSGSPFHRVIAKLKKLKHALLAYRRVSLDEARFFKETMPGSSVKWSWIGDRELQVLSFLVRKSCTFVYRVDKYFGFRLPSSHIADYYRSLFSADEVLKTDFSRDGIIPKLRDRG</sequence>
<protein>
    <submittedName>
        <fullName evidence="1">Uncharacterized protein</fullName>
    </submittedName>
</protein>
<dbReference type="Proteomes" id="UP000796880">
    <property type="component" value="Unassembled WGS sequence"/>
</dbReference>
<dbReference type="AlphaFoldDB" id="A0A8K0DRZ5"/>